<name>A0A6H1ZPS3_9ZZZZ</name>
<sequence>MADEDAYWSGGRAISSDFEAYWVGGHIYPPTKYTMRAAEAIFRGVTVYGI</sequence>
<evidence type="ECO:0000313" key="2">
    <source>
        <dbReference type="EMBL" id="QJI03259.1"/>
    </source>
</evidence>
<gene>
    <name evidence="1" type="ORF">TM448A01350_0010</name>
    <name evidence="2" type="ORF">TM448B04358_0007</name>
</gene>
<reference evidence="1" key="1">
    <citation type="submission" date="2020-03" db="EMBL/GenBank/DDBJ databases">
        <title>The deep terrestrial virosphere.</title>
        <authorList>
            <person name="Holmfeldt K."/>
            <person name="Nilsson E."/>
            <person name="Simone D."/>
            <person name="Lopez-Fernandez M."/>
            <person name="Wu X."/>
            <person name="de Brujin I."/>
            <person name="Lundin D."/>
            <person name="Andersson A."/>
            <person name="Bertilsson S."/>
            <person name="Dopson M."/>
        </authorList>
    </citation>
    <scope>NUCLEOTIDE SEQUENCE</scope>
    <source>
        <strain evidence="1">TM448A01350</strain>
        <strain evidence="2">TM448B04358</strain>
    </source>
</reference>
<dbReference type="EMBL" id="MT144136">
    <property type="protein sequence ID" value="QJA49421.1"/>
    <property type="molecule type" value="Genomic_DNA"/>
</dbReference>
<dbReference type="EMBL" id="MT145072">
    <property type="protein sequence ID" value="QJI03259.1"/>
    <property type="molecule type" value="Genomic_DNA"/>
</dbReference>
<dbReference type="AlphaFoldDB" id="A0A6H1ZPS3"/>
<proteinExistence type="predicted"/>
<protein>
    <submittedName>
        <fullName evidence="1">Uncharacterized protein</fullName>
    </submittedName>
</protein>
<evidence type="ECO:0000313" key="1">
    <source>
        <dbReference type="EMBL" id="QJA49421.1"/>
    </source>
</evidence>
<accession>A0A6H1ZPS3</accession>
<organism evidence="1">
    <name type="scientific">viral metagenome</name>
    <dbReference type="NCBI Taxonomy" id="1070528"/>
    <lineage>
        <taxon>unclassified sequences</taxon>
        <taxon>metagenomes</taxon>
        <taxon>organismal metagenomes</taxon>
    </lineage>
</organism>